<comment type="caution">
    <text evidence="3">The sequence shown here is derived from an EMBL/GenBank/DDBJ whole genome shotgun (WGS) entry which is preliminary data.</text>
</comment>
<proteinExistence type="predicted"/>
<sequence length="218" mass="23869">MPPNPSNPNSSRETKQPKQSIHRPPSSASKHPTNWPPEIKYLTRPQLSKRLPTPTVSQLCLLPTPPSPASHPSPLVKIRKITSPAHPANGQFGLFAATALPAKSIILDYLGYVHDPSDLDETSDYDLSLDPELGVGVDASKMGNEARMVNDYRGVPGFERPNVVFETRRVGGNTGELRMALWVGSKDIKKGTELCVSYGKGFWQERMKESGVESIGEV</sequence>
<evidence type="ECO:0000259" key="2">
    <source>
        <dbReference type="PROSITE" id="PS50280"/>
    </source>
</evidence>
<dbReference type="Proteomes" id="UP001447188">
    <property type="component" value="Unassembled WGS sequence"/>
</dbReference>
<accession>A0ABR3GWV3</accession>
<dbReference type="PROSITE" id="PS50280">
    <property type="entry name" value="SET"/>
    <property type="match status" value="1"/>
</dbReference>
<evidence type="ECO:0000313" key="4">
    <source>
        <dbReference type="Proteomes" id="UP001447188"/>
    </source>
</evidence>
<organism evidence="3 4">
    <name type="scientific">Discina gigas</name>
    <dbReference type="NCBI Taxonomy" id="1032678"/>
    <lineage>
        <taxon>Eukaryota</taxon>
        <taxon>Fungi</taxon>
        <taxon>Dikarya</taxon>
        <taxon>Ascomycota</taxon>
        <taxon>Pezizomycotina</taxon>
        <taxon>Pezizomycetes</taxon>
        <taxon>Pezizales</taxon>
        <taxon>Discinaceae</taxon>
        <taxon>Discina</taxon>
    </lineage>
</organism>
<evidence type="ECO:0000256" key="1">
    <source>
        <dbReference type="SAM" id="MobiDB-lite"/>
    </source>
</evidence>
<evidence type="ECO:0000313" key="3">
    <source>
        <dbReference type="EMBL" id="KAL0640445.1"/>
    </source>
</evidence>
<name>A0ABR3GWV3_9PEZI</name>
<dbReference type="Pfam" id="PF00856">
    <property type="entry name" value="SET"/>
    <property type="match status" value="1"/>
</dbReference>
<keyword evidence="4" id="KW-1185">Reference proteome</keyword>
<dbReference type="EMBL" id="JBBBZM010000003">
    <property type="protein sequence ID" value="KAL0640445.1"/>
    <property type="molecule type" value="Genomic_DNA"/>
</dbReference>
<dbReference type="SUPFAM" id="SSF82199">
    <property type="entry name" value="SET domain"/>
    <property type="match status" value="1"/>
</dbReference>
<feature type="domain" description="SET" evidence="2">
    <location>
        <begin position="74"/>
        <end position="199"/>
    </location>
</feature>
<feature type="region of interest" description="Disordered" evidence="1">
    <location>
        <begin position="1"/>
        <end position="47"/>
    </location>
</feature>
<gene>
    <name evidence="3" type="ORF">Q9L58_000414</name>
</gene>
<dbReference type="Gene3D" id="2.170.270.10">
    <property type="entry name" value="SET domain"/>
    <property type="match status" value="1"/>
</dbReference>
<dbReference type="InterPro" id="IPR046341">
    <property type="entry name" value="SET_dom_sf"/>
</dbReference>
<reference evidence="3 4" key="1">
    <citation type="submission" date="2024-02" db="EMBL/GenBank/DDBJ databases">
        <title>Discinaceae phylogenomics.</title>
        <authorList>
            <person name="Dirks A.C."/>
            <person name="James T.Y."/>
        </authorList>
    </citation>
    <scope>NUCLEOTIDE SEQUENCE [LARGE SCALE GENOMIC DNA]</scope>
    <source>
        <strain evidence="3 4">ACD0624</strain>
    </source>
</reference>
<protein>
    <recommendedName>
        <fullName evidence="2">SET domain-containing protein</fullName>
    </recommendedName>
</protein>
<dbReference type="InterPro" id="IPR001214">
    <property type="entry name" value="SET_dom"/>
</dbReference>